<gene>
    <name evidence="1" type="ORF">DWX77_06070</name>
</gene>
<keyword evidence="1" id="KW-0808">Transferase</keyword>
<evidence type="ECO:0000313" key="1">
    <source>
        <dbReference type="EMBL" id="RGS74970.1"/>
    </source>
</evidence>
<dbReference type="Pfam" id="PF13692">
    <property type="entry name" value="Glyco_trans_1_4"/>
    <property type="match status" value="1"/>
</dbReference>
<accession>A0A412L2K5</accession>
<dbReference type="AlphaFoldDB" id="A0A412L2K5"/>
<dbReference type="SUPFAM" id="SSF53756">
    <property type="entry name" value="UDP-Glycosyltransferase/glycogen phosphorylase"/>
    <property type="match status" value="1"/>
</dbReference>
<evidence type="ECO:0000313" key="2">
    <source>
        <dbReference type="Proteomes" id="UP000284242"/>
    </source>
</evidence>
<protein>
    <submittedName>
        <fullName evidence="1">Glycosyltransferase</fullName>
    </submittedName>
</protein>
<dbReference type="Gene3D" id="3.40.50.2000">
    <property type="entry name" value="Glycogen Phosphorylase B"/>
    <property type="match status" value="2"/>
</dbReference>
<organism evidence="1 2">
    <name type="scientific">Blautia obeum</name>
    <dbReference type="NCBI Taxonomy" id="40520"/>
    <lineage>
        <taxon>Bacteria</taxon>
        <taxon>Bacillati</taxon>
        <taxon>Bacillota</taxon>
        <taxon>Clostridia</taxon>
        <taxon>Lachnospirales</taxon>
        <taxon>Lachnospiraceae</taxon>
        <taxon>Blautia</taxon>
    </lineage>
</organism>
<comment type="caution">
    <text evidence="1">The sequence shown here is derived from an EMBL/GenBank/DDBJ whole genome shotgun (WGS) entry which is preliminary data.</text>
</comment>
<dbReference type="EMBL" id="QRVV01000012">
    <property type="protein sequence ID" value="RGS74970.1"/>
    <property type="molecule type" value="Genomic_DNA"/>
</dbReference>
<dbReference type="PANTHER" id="PTHR12526">
    <property type="entry name" value="GLYCOSYLTRANSFERASE"/>
    <property type="match status" value="1"/>
</dbReference>
<proteinExistence type="predicted"/>
<dbReference type="Proteomes" id="UP000284242">
    <property type="component" value="Unassembled WGS sequence"/>
</dbReference>
<name>A0A412L2K5_9FIRM</name>
<dbReference type="GO" id="GO:0016740">
    <property type="term" value="F:transferase activity"/>
    <property type="evidence" value="ECO:0007669"/>
    <property type="project" value="UniProtKB-KW"/>
</dbReference>
<sequence length="367" mass="42011">MNKLLIIGEFPAPYRVEVFADLAKHWSSKVYFEYQQDEKRTAEWLSRVSVDCNILDNPSAKKEFKQDIKNLKSYEAVILYNNCLKNAIILELFCKLKRVPYFINCDGCNDIEESNPLKKALKCFLMRGAAGYFAGGQSAVKYFEYYGANRKRIHLHNFTSLHQEDINKKLLSNAEKNCLKEKIEMTGKFNVVTVGRHIECKGFDIVLKAAEKIGKSVDFYIIGGEPSVENKQYKEAHNLSSVHFVDFLGKDELREYYNAADLFVLMTRGDTWGLVINEAMANGLPVITTKRCVAGVELIKDGENGYIIDVDDTEALVNKVLMLRDNEELCRQMSFANINKMQTNTIDQIAKDHIQVLESFFKKRSSK</sequence>
<dbReference type="RefSeq" id="WP_119199508.1">
    <property type="nucleotide sequence ID" value="NZ_JBBNFJ010000005.1"/>
</dbReference>
<dbReference type="CDD" id="cd03801">
    <property type="entry name" value="GT4_PimA-like"/>
    <property type="match status" value="1"/>
</dbReference>
<reference evidence="1 2" key="1">
    <citation type="submission" date="2018-08" db="EMBL/GenBank/DDBJ databases">
        <title>A genome reference for cultivated species of the human gut microbiota.</title>
        <authorList>
            <person name="Zou Y."/>
            <person name="Xue W."/>
            <person name="Luo G."/>
        </authorList>
    </citation>
    <scope>NUCLEOTIDE SEQUENCE [LARGE SCALE GENOMIC DNA]</scope>
    <source>
        <strain evidence="1 2">AF21-24</strain>
    </source>
</reference>